<keyword evidence="6 18" id="KW-0285">Flavoprotein</keyword>
<evidence type="ECO:0000256" key="3">
    <source>
        <dbReference type="ARBA" id="ARBA00016337"/>
    </source>
</evidence>
<protein>
    <recommendedName>
        <fullName evidence="3 18">FAD:protein FMN transferase</fullName>
        <ecNumber evidence="2 18">2.7.1.180</ecNumber>
    </recommendedName>
    <alternativeName>
        <fullName evidence="15 18">Flavin transferase</fullName>
    </alternativeName>
</protein>
<feature type="binding site" evidence="19">
    <location>
        <position position="288"/>
    </location>
    <ligand>
        <name>Mg(2+)</name>
        <dbReference type="ChEBI" id="CHEBI:18420"/>
    </ligand>
</feature>
<evidence type="ECO:0000256" key="4">
    <source>
        <dbReference type="ARBA" id="ARBA00022475"/>
    </source>
</evidence>
<keyword evidence="12" id="KW-0472">Membrane</keyword>
<evidence type="ECO:0000313" key="21">
    <source>
        <dbReference type="EMBL" id="MCE7509295.1"/>
    </source>
</evidence>
<dbReference type="PANTHER" id="PTHR30040:SF2">
    <property type="entry name" value="FAD:PROTEIN FMN TRANSFERASE"/>
    <property type="match status" value="1"/>
</dbReference>
<keyword evidence="9 20" id="KW-0732">Signal</keyword>
<evidence type="ECO:0000256" key="8">
    <source>
        <dbReference type="ARBA" id="ARBA00022723"/>
    </source>
</evidence>
<evidence type="ECO:0000256" key="9">
    <source>
        <dbReference type="ARBA" id="ARBA00022729"/>
    </source>
</evidence>
<dbReference type="EC" id="2.7.1.180" evidence="2 18"/>
<comment type="caution">
    <text evidence="21">The sequence shown here is derived from an EMBL/GenBank/DDBJ whole genome shotgun (WGS) entry which is preliminary data.</text>
</comment>
<evidence type="ECO:0000256" key="16">
    <source>
        <dbReference type="ARBA" id="ARBA00048540"/>
    </source>
</evidence>
<keyword evidence="10 18" id="KW-0274">FAD</keyword>
<evidence type="ECO:0000256" key="17">
    <source>
        <dbReference type="ARBA" id="ARBA00060485"/>
    </source>
</evidence>
<gene>
    <name evidence="21" type="ORF">LZG35_11660</name>
</gene>
<evidence type="ECO:0000256" key="19">
    <source>
        <dbReference type="PIRSR" id="PIRSR006268-2"/>
    </source>
</evidence>
<evidence type="ECO:0000256" key="1">
    <source>
        <dbReference type="ARBA" id="ARBA00008282"/>
    </source>
</evidence>
<keyword evidence="4" id="KW-1003">Cell membrane</keyword>
<keyword evidence="5 20" id="KW-0997">Cell inner membrane</keyword>
<keyword evidence="22" id="KW-1185">Reference proteome</keyword>
<evidence type="ECO:0000256" key="7">
    <source>
        <dbReference type="ARBA" id="ARBA00022679"/>
    </source>
</evidence>
<dbReference type="KEGG" id="axe:P40_08800"/>
<comment type="subcellular location">
    <subcellularLocation>
        <location evidence="17 20">Cell inner membrane</location>
        <topology evidence="17 20">Lipid-anchor</topology>
        <orientation evidence="17 20">Periplasmic side</orientation>
    </subcellularLocation>
</comment>
<evidence type="ECO:0000256" key="20">
    <source>
        <dbReference type="RuleBase" id="RU363002"/>
    </source>
</evidence>
<sequence length="342" mass="37173">MKSRLFLIPFTLLLLLILSACDDAQQRLSALSGPTMGTTWSVKFTGSPRDGIPALKTELEAALEQVNQEMSTYRPDSDLSRFNQAEAGTVQTLPEDFAKVLAAALKLSGDTNGAYDVTVGPLVNLWGFGPDPDRFEPPADEDVQAALKRIGWQRLTLQGREATQPGGLYVDLSSIAKGFGVDKLAGVLKEAGISNYLVEVGGELVASGTKPYGQPWRVAIERPEVGKREVEKVLKLHDIAIATSGDYRNFFEEDGKLFSHTIDPRTGYPVTHHLASVTVLHKSCMMADALATALTVLGPEEGVAFAREHELPVLFIVRTNEGPKEILTPAFQAVLDSQKQEK</sequence>
<feature type="binding site" evidence="19">
    <location>
        <position position="174"/>
    </location>
    <ligand>
        <name>Mg(2+)</name>
        <dbReference type="ChEBI" id="CHEBI:18420"/>
    </ligand>
</feature>
<evidence type="ECO:0000256" key="5">
    <source>
        <dbReference type="ARBA" id="ARBA00022519"/>
    </source>
</evidence>
<dbReference type="EMBL" id="JAJVKT010000013">
    <property type="protein sequence ID" value="MCE7509295.1"/>
    <property type="molecule type" value="Genomic_DNA"/>
</dbReference>
<dbReference type="AlphaFoldDB" id="A0A9Q3ZDB3"/>
<dbReference type="PANTHER" id="PTHR30040">
    <property type="entry name" value="THIAMINE BIOSYNTHESIS LIPOPROTEIN APBE"/>
    <property type="match status" value="1"/>
</dbReference>
<dbReference type="GO" id="GO:0016740">
    <property type="term" value="F:transferase activity"/>
    <property type="evidence" value="ECO:0007669"/>
    <property type="project" value="UniProtKB-UniRule"/>
</dbReference>
<evidence type="ECO:0000256" key="2">
    <source>
        <dbReference type="ARBA" id="ARBA00011955"/>
    </source>
</evidence>
<keyword evidence="14 20" id="KW-0449">Lipoprotein</keyword>
<keyword evidence="7 18" id="KW-0808">Transferase</keyword>
<evidence type="ECO:0000256" key="15">
    <source>
        <dbReference type="ARBA" id="ARBA00031306"/>
    </source>
</evidence>
<organism evidence="21 22">
    <name type="scientific">Alloalcanivorax xenomutans</name>
    <dbReference type="NCBI Taxonomy" id="1094342"/>
    <lineage>
        <taxon>Bacteria</taxon>
        <taxon>Pseudomonadati</taxon>
        <taxon>Pseudomonadota</taxon>
        <taxon>Gammaproteobacteria</taxon>
        <taxon>Oceanospirillales</taxon>
        <taxon>Alcanivoracaceae</taxon>
        <taxon>Alloalcanivorax</taxon>
    </lineage>
</organism>
<dbReference type="Proteomes" id="UP001107961">
    <property type="component" value="Unassembled WGS sequence"/>
</dbReference>
<feature type="binding site" evidence="19">
    <location>
        <position position="292"/>
    </location>
    <ligand>
        <name>Mg(2+)</name>
        <dbReference type="ChEBI" id="CHEBI:18420"/>
    </ligand>
</feature>
<comment type="catalytic activity">
    <reaction evidence="16 18 20">
        <text>L-threonyl-[protein] + FAD = FMN-L-threonyl-[protein] + AMP + H(+)</text>
        <dbReference type="Rhea" id="RHEA:36847"/>
        <dbReference type="Rhea" id="RHEA-COMP:11060"/>
        <dbReference type="Rhea" id="RHEA-COMP:11061"/>
        <dbReference type="ChEBI" id="CHEBI:15378"/>
        <dbReference type="ChEBI" id="CHEBI:30013"/>
        <dbReference type="ChEBI" id="CHEBI:57692"/>
        <dbReference type="ChEBI" id="CHEBI:74257"/>
        <dbReference type="ChEBI" id="CHEBI:456215"/>
        <dbReference type="EC" id="2.7.1.180"/>
    </reaction>
</comment>
<keyword evidence="13" id="KW-0564">Palmitate</keyword>
<dbReference type="SUPFAM" id="SSF143631">
    <property type="entry name" value="ApbE-like"/>
    <property type="match status" value="1"/>
</dbReference>
<dbReference type="InterPro" id="IPR003374">
    <property type="entry name" value="ApbE-like_sf"/>
</dbReference>
<proteinExistence type="inferred from homology"/>
<keyword evidence="11 18" id="KW-0460">Magnesium</keyword>
<dbReference type="Gene3D" id="3.10.520.10">
    <property type="entry name" value="ApbE-like domains"/>
    <property type="match status" value="1"/>
</dbReference>
<evidence type="ECO:0000256" key="18">
    <source>
        <dbReference type="PIRNR" id="PIRNR006268"/>
    </source>
</evidence>
<comment type="similarity">
    <text evidence="1 18 20">Belongs to the ApbE family.</text>
</comment>
<accession>A0A9Q3ZDB3</accession>
<dbReference type="GO" id="GO:0046872">
    <property type="term" value="F:metal ion binding"/>
    <property type="evidence" value="ECO:0007669"/>
    <property type="project" value="UniProtKB-UniRule"/>
</dbReference>
<feature type="signal peptide" evidence="20">
    <location>
        <begin position="1"/>
        <end position="24"/>
    </location>
</feature>
<evidence type="ECO:0000256" key="13">
    <source>
        <dbReference type="ARBA" id="ARBA00023139"/>
    </source>
</evidence>
<dbReference type="Pfam" id="PF02424">
    <property type="entry name" value="ApbE"/>
    <property type="match status" value="1"/>
</dbReference>
<evidence type="ECO:0000256" key="10">
    <source>
        <dbReference type="ARBA" id="ARBA00022827"/>
    </source>
</evidence>
<dbReference type="PROSITE" id="PS51257">
    <property type="entry name" value="PROKAR_LIPOPROTEIN"/>
    <property type="match status" value="1"/>
</dbReference>
<dbReference type="PIRSF" id="PIRSF006268">
    <property type="entry name" value="ApbE"/>
    <property type="match status" value="1"/>
</dbReference>
<comment type="function">
    <text evidence="20">Flavin transferase that catalyzes the transfer of the FMN moiety of FAD and its covalent binding to the hydroxyl group of a threonine residue in a target flavoprotein.</text>
</comment>
<evidence type="ECO:0000256" key="6">
    <source>
        <dbReference type="ARBA" id="ARBA00022630"/>
    </source>
</evidence>
<evidence type="ECO:0000313" key="22">
    <source>
        <dbReference type="Proteomes" id="UP001107961"/>
    </source>
</evidence>
<evidence type="ECO:0000256" key="12">
    <source>
        <dbReference type="ARBA" id="ARBA00023136"/>
    </source>
</evidence>
<evidence type="ECO:0000256" key="14">
    <source>
        <dbReference type="ARBA" id="ARBA00023288"/>
    </source>
</evidence>
<reference evidence="21" key="1">
    <citation type="submission" date="2022-01" db="EMBL/GenBank/DDBJ databases">
        <authorList>
            <person name="Karlyshev A.V."/>
            <person name="Jaspars M."/>
        </authorList>
    </citation>
    <scope>NUCLEOTIDE SEQUENCE</scope>
    <source>
        <strain evidence="21">AGSA3-2</strain>
    </source>
</reference>
<name>A0A9Q3ZDB3_9GAMM</name>
<dbReference type="RefSeq" id="WP_080530836.1">
    <property type="nucleotide sequence ID" value="NZ_CBDDTQ010000005.1"/>
</dbReference>
<evidence type="ECO:0000256" key="11">
    <source>
        <dbReference type="ARBA" id="ARBA00022842"/>
    </source>
</evidence>
<feature type="chain" id="PRO_5040537570" description="FAD:protein FMN transferase" evidence="20">
    <location>
        <begin position="25"/>
        <end position="342"/>
    </location>
</feature>
<comment type="cofactor">
    <cofactor evidence="19">
        <name>Mg(2+)</name>
        <dbReference type="ChEBI" id="CHEBI:18420"/>
    </cofactor>
    <cofactor evidence="19">
        <name>Mn(2+)</name>
        <dbReference type="ChEBI" id="CHEBI:29035"/>
    </cofactor>
    <text evidence="19">Magnesium. Can also use manganese.</text>
</comment>
<dbReference type="InterPro" id="IPR024932">
    <property type="entry name" value="ApbE"/>
</dbReference>
<keyword evidence="8 18" id="KW-0479">Metal-binding</keyword>
<dbReference type="GO" id="GO:0005886">
    <property type="term" value="C:plasma membrane"/>
    <property type="evidence" value="ECO:0007669"/>
    <property type="project" value="UniProtKB-SubCell"/>
</dbReference>
<dbReference type="FunFam" id="3.10.520.10:FF:000001">
    <property type="entry name" value="FAD:protein FMN transferase"/>
    <property type="match status" value="1"/>
</dbReference>